<dbReference type="HOGENOM" id="CLU_2490258_0_0_2"/>
<gene>
    <name evidence="2" type="ordered locus">Cmaq_0140</name>
</gene>
<dbReference type="RefSeq" id="WP_012185210.1">
    <property type="nucleotide sequence ID" value="NC_009954.1"/>
</dbReference>
<evidence type="ECO:0000256" key="1">
    <source>
        <dbReference type="ARBA" id="ARBA00007073"/>
    </source>
</evidence>
<dbReference type="GeneID" id="5709985"/>
<dbReference type="eggNOG" id="arCOG04414">
    <property type="taxonomic scope" value="Archaea"/>
</dbReference>
<sequence length="86" mass="9690">MTSRVSDSEPIEVSIRLRLSEDNEVVYRVFKVMEPEFKFKRGMVSTYLSNGDVVVVIKASDINSARSLINGVLKHIYLILSLQSGN</sequence>
<dbReference type="OrthoDB" id="28438at2157"/>
<organism evidence="2 3">
    <name type="scientific">Caldivirga maquilingensis (strain ATCC 700844 / DSM 13496 / JCM 10307 / IC-167)</name>
    <dbReference type="NCBI Taxonomy" id="397948"/>
    <lineage>
        <taxon>Archaea</taxon>
        <taxon>Thermoproteota</taxon>
        <taxon>Thermoprotei</taxon>
        <taxon>Thermoproteales</taxon>
        <taxon>Thermoproteaceae</taxon>
        <taxon>Caldivirga</taxon>
    </lineage>
</organism>
<dbReference type="STRING" id="397948.Cmaq_0140"/>
<dbReference type="Proteomes" id="UP000001137">
    <property type="component" value="Chromosome"/>
</dbReference>
<proteinExistence type="inferred from homology"/>
<dbReference type="KEGG" id="cma:Cmaq_0140"/>
<evidence type="ECO:0000313" key="2">
    <source>
        <dbReference type="EMBL" id="ABW00990.1"/>
    </source>
</evidence>
<dbReference type="AlphaFoldDB" id="A8MA58"/>
<dbReference type="InterPro" id="IPR015419">
    <property type="entry name" value="CTAG/Pcc1"/>
</dbReference>
<evidence type="ECO:0008006" key="4">
    <source>
        <dbReference type="Google" id="ProtNLM"/>
    </source>
</evidence>
<reference evidence="2 3" key="1">
    <citation type="submission" date="2007-10" db="EMBL/GenBank/DDBJ databases">
        <title>Complete sequence of Caldivirga maquilingensis IC-167.</title>
        <authorList>
            <consortium name="US DOE Joint Genome Institute"/>
            <person name="Copeland A."/>
            <person name="Lucas S."/>
            <person name="Lapidus A."/>
            <person name="Barry K."/>
            <person name="Glavina del Rio T."/>
            <person name="Dalin E."/>
            <person name="Tice H."/>
            <person name="Pitluck S."/>
            <person name="Saunders E."/>
            <person name="Brettin T."/>
            <person name="Bruce D."/>
            <person name="Detter J.C."/>
            <person name="Han C."/>
            <person name="Schmutz J."/>
            <person name="Larimer F."/>
            <person name="Land M."/>
            <person name="Hauser L."/>
            <person name="Kyrpides N."/>
            <person name="Ivanova N."/>
            <person name="Biddle J.F."/>
            <person name="Zhang Z."/>
            <person name="Fitz-Gibbon S.T."/>
            <person name="Lowe T.M."/>
            <person name="Saltikov C."/>
            <person name="House C.H."/>
            <person name="Richardson P."/>
        </authorList>
    </citation>
    <scope>NUCLEOTIDE SEQUENCE [LARGE SCALE GENOMIC DNA]</scope>
    <source>
        <strain evidence="3">ATCC 700844 / DSM 13496 / JCM 10307 / IC-167</strain>
    </source>
</reference>
<dbReference type="EMBL" id="CP000852">
    <property type="protein sequence ID" value="ABW00990.1"/>
    <property type="molecule type" value="Genomic_DNA"/>
</dbReference>
<evidence type="ECO:0000313" key="3">
    <source>
        <dbReference type="Proteomes" id="UP000001137"/>
    </source>
</evidence>
<name>A8MA58_CALMQ</name>
<accession>A8MA58</accession>
<protein>
    <recommendedName>
        <fullName evidence="4">Transcription factor Pcc1</fullName>
    </recommendedName>
</protein>
<dbReference type="Gene3D" id="3.30.310.50">
    <property type="entry name" value="Alpha-D-phosphohexomutase, C-terminal domain"/>
    <property type="match status" value="1"/>
</dbReference>
<dbReference type="Pfam" id="PF09341">
    <property type="entry name" value="Pcc1"/>
    <property type="match status" value="1"/>
</dbReference>
<keyword evidence="3" id="KW-1185">Reference proteome</keyword>
<comment type="similarity">
    <text evidence="1">Belongs to the CTAG/PCC1 family.</text>
</comment>